<keyword evidence="10" id="KW-1185">Reference proteome</keyword>
<dbReference type="AlphaFoldDB" id="A0A250VTW4"/>
<keyword evidence="5" id="KW-0408">Iron</keyword>
<evidence type="ECO:0000313" key="10">
    <source>
        <dbReference type="Proteomes" id="UP000217446"/>
    </source>
</evidence>
<dbReference type="GO" id="GO:0005524">
    <property type="term" value="F:ATP binding"/>
    <property type="evidence" value="ECO:0007669"/>
    <property type="project" value="UniProtKB-KW"/>
</dbReference>
<dbReference type="Gene3D" id="3.40.50.300">
    <property type="entry name" value="P-loop containing nucleotide triphosphate hydrolases"/>
    <property type="match status" value="2"/>
</dbReference>
<sequence length="251" mass="27787">MTRHGQGFVRYVELDSRVDTGRYPFSLPVVTHLASLDRLDLDPAVTFLVGDNGSGKSTLIEALATAAGFNAEGGSRSFRFASRATESNLGDHLTLCWNRRPRTGFFLRAESFYNVATEIERLDEGSGELMRAYGGQSLHERSHGQSFLDLVHHRFGPNGLYVLDEPEAALSVQGCLAMMVRIRELLQQGCQFVVATHSPILLAMPGARILQIESGGTIEQVEYEQAEPVALTRAFVNHPDRFLDRMFAEDA</sequence>
<keyword evidence="7" id="KW-0472">Membrane</keyword>
<reference evidence="10" key="1">
    <citation type="submission" date="2017-05" db="EMBL/GenBank/DDBJ databases">
        <title>Streptomyces olivochromogenes NBRC 3561 whole genome shotgun sequence.</title>
        <authorList>
            <person name="Dohra H."/>
            <person name="Kodani S."/>
        </authorList>
    </citation>
    <scope>NUCLEOTIDE SEQUENCE [LARGE SCALE GENOMIC DNA]</scope>
    <source>
        <strain evidence="10">NBRC 3561</strain>
    </source>
</reference>
<dbReference type="SMART" id="SM00382">
    <property type="entry name" value="AAA"/>
    <property type="match status" value="1"/>
</dbReference>
<dbReference type="InterPro" id="IPR003959">
    <property type="entry name" value="ATPase_AAA_core"/>
</dbReference>
<name>A0A250VTW4_STROL</name>
<dbReference type="Proteomes" id="UP000217446">
    <property type="component" value="Unassembled WGS sequence"/>
</dbReference>
<proteinExistence type="predicted"/>
<evidence type="ECO:0000256" key="2">
    <source>
        <dbReference type="ARBA" id="ARBA00022448"/>
    </source>
</evidence>
<evidence type="ECO:0000313" key="9">
    <source>
        <dbReference type="EMBL" id="GAX57571.1"/>
    </source>
</evidence>
<dbReference type="InterPro" id="IPR027417">
    <property type="entry name" value="P-loop_NTPase"/>
</dbReference>
<dbReference type="Pfam" id="PF13304">
    <property type="entry name" value="AAA_21"/>
    <property type="match status" value="1"/>
</dbReference>
<accession>A0A250VTW4</accession>
<evidence type="ECO:0000259" key="8">
    <source>
        <dbReference type="SMART" id="SM00382"/>
    </source>
</evidence>
<keyword evidence="2" id="KW-0813">Transport</keyword>
<evidence type="ECO:0000256" key="3">
    <source>
        <dbReference type="ARBA" id="ARBA00022475"/>
    </source>
</evidence>
<keyword evidence="9" id="KW-0547">Nucleotide-binding</keyword>
<dbReference type="PANTHER" id="PTHR42771:SF2">
    <property type="entry name" value="IRON(3+)-HYDROXAMATE IMPORT ATP-BINDING PROTEIN FHUC"/>
    <property type="match status" value="1"/>
</dbReference>
<dbReference type="RefSeq" id="WP_067383845.1">
    <property type="nucleotide sequence ID" value="NZ_BDQI01000037.1"/>
</dbReference>
<evidence type="ECO:0000256" key="6">
    <source>
        <dbReference type="ARBA" id="ARBA00023065"/>
    </source>
</evidence>
<dbReference type="InterPro" id="IPR003593">
    <property type="entry name" value="AAA+_ATPase"/>
</dbReference>
<protein>
    <submittedName>
        <fullName evidence="9">ABC transporter ATP-binding protein</fullName>
    </submittedName>
</protein>
<dbReference type="PANTHER" id="PTHR42771">
    <property type="entry name" value="IRON(3+)-HYDROXAMATE IMPORT ATP-BINDING PROTEIN FHUC"/>
    <property type="match status" value="1"/>
</dbReference>
<keyword evidence="3" id="KW-1003">Cell membrane</keyword>
<dbReference type="SUPFAM" id="SSF52540">
    <property type="entry name" value="P-loop containing nucleoside triphosphate hydrolases"/>
    <property type="match status" value="1"/>
</dbReference>
<evidence type="ECO:0000256" key="4">
    <source>
        <dbReference type="ARBA" id="ARBA00022496"/>
    </source>
</evidence>
<dbReference type="GO" id="GO:0016887">
    <property type="term" value="F:ATP hydrolysis activity"/>
    <property type="evidence" value="ECO:0007669"/>
    <property type="project" value="InterPro"/>
</dbReference>
<dbReference type="GO" id="GO:0006302">
    <property type="term" value="P:double-strand break repair"/>
    <property type="evidence" value="ECO:0007669"/>
    <property type="project" value="InterPro"/>
</dbReference>
<keyword evidence="9" id="KW-0067">ATP-binding</keyword>
<keyword evidence="4" id="KW-0410">Iron transport</keyword>
<dbReference type="EMBL" id="BDQI01000037">
    <property type="protein sequence ID" value="GAX57571.1"/>
    <property type="molecule type" value="Genomic_DNA"/>
</dbReference>
<evidence type="ECO:0000256" key="7">
    <source>
        <dbReference type="ARBA" id="ARBA00023136"/>
    </source>
</evidence>
<evidence type="ECO:0000256" key="5">
    <source>
        <dbReference type="ARBA" id="ARBA00023004"/>
    </source>
</evidence>
<comment type="subcellular location">
    <subcellularLocation>
        <location evidence="1">Cell membrane</location>
        <topology evidence="1">Peripheral membrane protein</topology>
    </subcellularLocation>
</comment>
<comment type="caution">
    <text evidence="9">The sequence shown here is derived from an EMBL/GenBank/DDBJ whole genome shotgun (WGS) entry which is preliminary data.</text>
</comment>
<dbReference type="InterPro" id="IPR051535">
    <property type="entry name" value="Siderophore_ABC-ATPase"/>
</dbReference>
<evidence type="ECO:0000256" key="1">
    <source>
        <dbReference type="ARBA" id="ARBA00004202"/>
    </source>
</evidence>
<dbReference type="GO" id="GO:0005886">
    <property type="term" value="C:plasma membrane"/>
    <property type="evidence" value="ECO:0007669"/>
    <property type="project" value="UniProtKB-SubCell"/>
</dbReference>
<organism evidence="9 10">
    <name type="scientific">Streptomyces olivochromogenes</name>
    <dbReference type="NCBI Taxonomy" id="1963"/>
    <lineage>
        <taxon>Bacteria</taxon>
        <taxon>Bacillati</taxon>
        <taxon>Actinomycetota</taxon>
        <taxon>Actinomycetes</taxon>
        <taxon>Kitasatosporales</taxon>
        <taxon>Streptomycetaceae</taxon>
        <taxon>Streptomyces</taxon>
    </lineage>
</organism>
<feature type="domain" description="AAA+ ATPase" evidence="8">
    <location>
        <begin position="42"/>
        <end position="216"/>
    </location>
</feature>
<gene>
    <name evidence="9" type="ORF">SO3561_09141</name>
</gene>
<dbReference type="STRING" id="1963.AQJ27_46465"/>
<dbReference type="GO" id="GO:0006826">
    <property type="term" value="P:iron ion transport"/>
    <property type="evidence" value="ECO:0007669"/>
    <property type="project" value="UniProtKB-KW"/>
</dbReference>
<keyword evidence="6" id="KW-0406">Ion transport</keyword>